<gene>
    <name evidence="2" type="ORF">DN730_09635</name>
</gene>
<dbReference type="CDD" id="cd00077">
    <property type="entry name" value="HDc"/>
    <property type="match status" value="1"/>
</dbReference>
<dbReference type="EMBL" id="QKRA01000003">
    <property type="protein sequence ID" value="RDL44780.1"/>
    <property type="molecule type" value="Genomic_DNA"/>
</dbReference>
<name>A0A370UAH8_9GAMM</name>
<dbReference type="InterPro" id="IPR003607">
    <property type="entry name" value="HD/PDEase_dom"/>
</dbReference>
<dbReference type="Proteomes" id="UP000254326">
    <property type="component" value="Unassembled WGS sequence"/>
</dbReference>
<evidence type="ECO:0000313" key="2">
    <source>
        <dbReference type="EMBL" id="RDL44780.1"/>
    </source>
</evidence>
<protein>
    <submittedName>
        <fullName evidence="2">Phosphohydrolase</fullName>
    </submittedName>
</protein>
<dbReference type="OrthoDB" id="9797344at2"/>
<dbReference type="InterPro" id="IPR006674">
    <property type="entry name" value="HD_domain"/>
</dbReference>
<accession>A0A370UAH8</accession>
<dbReference type="SUPFAM" id="SSF109604">
    <property type="entry name" value="HD-domain/PDEase-like"/>
    <property type="match status" value="1"/>
</dbReference>
<dbReference type="PANTHER" id="PTHR33594:SF1">
    <property type="entry name" value="HD_PDEASE DOMAIN-CONTAINING PROTEIN"/>
    <property type="match status" value="1"/>
</dbReference>
<evidence type="ECO:0000313" key="3">
    <source>
        <dbReference type="Proteomes" id="UP000254326"/>
    </source>
</evidence>
<evidence type="ECO:0000259" key="1">
    <source>
        <dbReference type="PROSITE" id="PS51831"/>
    </source>
</evidence>
<dbReference type="PROSITE" id="PS51831">
    <property type="entry name" value="HD"/>
    <property type="match status" value="1"/>
</dbReference>
<feature type="domain" description="HD" evidence="1">
    <location>
        <begin position="8"/>
        <end position="112"/>
    </location>
</feature>
<dbReference type="Gene3D" id="1.10.3210.50">
    <property type="match status" value="1"/>
</dbReference>
<keyword evidence="2" id="KW-0378">Hydrolase</keyword>
<dbReference type="SMART" id="SM00471">
    <property type="entry name" value="HDc"/>
    <property type="match status" value="1"/>
</dbReference>
<organism evidence="2 3">
    <name type="scientific">Marinomonas piezotolerans</name>
    <dbReference type="NCBI Taxonomy" id="2213058"/>
    <lineage>
        <taxon>Bacteria</taxon>
        <taxon>Pseudomonadati</taxon>
        <taxon>Pseudomonadota</taxon>
        <taxon>Gammaproteobacteria</taxon>
        <taxon>Oceanospirillales</taxon>
        <taxon>Oceanospirillaceae</taxon>
        <taxon>Marinomonas</taxon>
    </lineage>
</organism>
<sequence length="194" mass="21762">MAQDGAHDLAHLQRVVAMAKRLANIERANPFVIVPAAWLHDIVNLPKNHAERHLASHYSATEADAFLSELGYDDRDREAVKHAIVAHSFSANVSPKTLEAQVVQDADRLDALGAIGVSRCLMVGGQLERFLYEVDDPFGNERPLQDDVYTLDHFYQKLLCLEGTFHTRAGQQEATRRTQFMRAFLNQLASEIDP</sequence>
<dbReference type="AlphaFoldDB" id="A0A370UAH8"/>
<proteinExistence type="predicted"/>
<dbReference type="PANTHER" id="PTHR33594">
    <property type="entry name" value="SUPERFAMILY HYDROLASE, PUTATIVE (AFU_ORTHOLOGUE AFUA_1G03035)-RELATED"/>
    <property type="match status" value="1"/>
</dbReference>
<dbReference type="GO" id="GO:0016787">
    <property type="term" value="F:hydrolase activity"/>
    <property type="evidence" value="ECO:0007669"/>
    <property type="project" value="UniProtKB-KW"/>
</dbReference>
<comment type="caution">
    <text evidence="2">The sequence shown here is derived from an EMBL/GenBank/DDBJ whole genome shotgun (WGS) entry which is preliminary data.</text>
</comment>
<dbReference type="Pfam" id="PF01966">
    <property type="entry name" value="HD"/>
    <property type="match status" value="1"/>
</dbReference>
<keyword evidence="3" id="KW-1185">Reference proteome</keyword>
<reference evidence="2 3" key="1">
    <citation type="submission" date="2018-06" db="EMBL/GenBank/DDBJ databases">
        <title>Marinomonas sp. YLB-05 draft genome sequence.</title>
        <authorList>
            <person name="Yu L."/>
            <person name="Tang X."/>
        </authorList>
    </citation>
    <scope>NUCLEOTIDE SEQUENCE [LARGE SCALE GENOMIC DNA]</scope>
    <source>
        <strain evidence="2 3">YLB-05</strain>
    </source>
</reference>